<dbReference type="Proteomes" id="UP000070282">
    <property type="component" value="Unassembled WGS sequence"/>
</dbReference>
<proteinExistence type="predicted"/>
<evidence type="ECO:0000313" key="3">
    <source>
        <dbReference type="Proteomes" id="UP000070282"/>
    </source>
</evidence>
<comment type="caution">
    <text evidence="2">The sequence shown here is derived from an EMBL/GenBank/DDBJ whole genome shotgun (WGS) entry which is preliminary data.</text>
</comment>
<keyword evidence="3" id="KW-1185">Reference proteome</keyword>
<feature type="transmembrane region" description="Helical" evidence="1">
    <location>
        <begin position="12"/>
        <end position="31"/>
    </location>
</feature>
<keyword evidence="1" id="KW-0472">Membrane</keyword>
<accession>A0A137SDS6</accession>
<dbReference type="PATRIC" id="fig|1306954.6.peg.3659"/>
<keyword evidence="1" id="KW-0812">Transmembrane</keyword>
<name>A0A137SDS6_9GAMM</name>
<evidence type="ECO:0000313" key="2">
    <source>
        <dbReference type="EMBL" id="KXO10584.1"/>
    </source>
</evidence>
<organism evidence="2 3">
    <name type="scientific">Marinobacter excellens LAMA 842</name>
    <dbReference type="NCBI Taxonomy" id="1306954"/>
    <lineage>
        <taxon>Bacteria</taxon>
        <taxon>Pseudomonadati</taxon>
        <taxon>Pseudomonadota</taxon>
        <taxon>Gammaproteobacteria</taxon>
        <taxon>Pseudomonadales</taxon>
        <taxon>Marinobacteraceae</taxon>
        <taxon>Marinobacter</taxon>
    </lineage>
</organism>
<dbReference type="EMBL" id="LOCO01000006">
    <property type="protein sequence ID" value="KXO10584.1"/>
    <property type="molecule type" value="Genomic_DNA"/>
</dbReference>
<evidence type="ECO:0000256" key="1">
    <source>
        <dbReference type="SAM" id="Phobius"/>
    </source>
</evidence>
<protein>
    <submittedName>
        <fullName evidence="2">Uncharacterized protein</fullName>
    </submittedName>
</protein>
<gene>
    <name evidence="2" type="ORF">J122_1682</name>
</gene>
<sequence length="283" mass="32615">MWDWIQSNSVDLFGHLLTLIGIIVGAIVLVWQIGRQHRSSLELQKRNAQEALKVEIYKTLTLRLRDVTRTNVTAMMYAVNVPSRIEVFQNSIKKNIPLPFPRERAIEFSHLHSAANDALIALIQEFEAWSIVFPEIELFQTALNSANHDARNASNELFNRFIIILPTDPPHDAPSKTPRPIPASPVSADQLSELERLVEEYRRAMDEIGCYVIDLQIEAQNKLLSGLFEHRVPRRKPLDSRFKVLSTEPVEMERLMSYFLNETSWGKEYKKYEAMHSKSAFSE</sequence>
<dbReference type="RefSeq" id="WP_058092328.1">
    <property type="nucleotide sequence ID" value="NZ_LOCO01000006.1"/>
</dbReference>
<keyword evidence="1" id="KW-1133">Transmembrane helix</keyword>
<reference evidence="3" key="1">
    <citation type="submission" date="2015-12" db="EMBL/GenBank/DDBJ databases">
        <authorList>
            <person name="Lima A."/>
            <person name="Farahani Zayas N."/>
            <person name="Castro Da Silva M.A."/>
            <person name="Cabral A."/>
            <person name="Pessatti M.L."/>
        </authorList>
    </citation>
    <scope>NUCLEOTIDE SEQUENCE [LARGE SCALE GENOMIC DNA]</scope>
    <source>
        <strain evidence="3">LAMA 842</strain>
    </source>
</reference>
<dbReference type="AlphaFoldDB" id="A0A137SDS6"/>